<dbReference type="InterPro" id="IPR011075">
    <property type="entry name" value="TetR_C"/>
</dbReference>
<sequence>MLTPGGRKILDAASGLFYGRGINAVGVDLIAREAGVTKKTLYDRFGSKETLVAAYLRERDQRWRDWLTGRVEAAGDTPYARVLAAFDALAEWMRRENPRGCGFVNAAAELPDASHPGRAVIEGQKHWMRGYLRELCAGTGAADPAELADELLLLYEGATVLGGLEITPAPAATARSLAVLALERAGCRHP</sequence>
<keyword evidence="3" id="KW-0804">Transcription</keyword>
<dbReference type="KEGG" id="sarm:DVA86_10610"/>
<dbReference type="PANTHER" id="PTHR30055:SF200">
    <property type="entry name" value="HTH-TYPE TRANSCRIPTIONAL REPRESSOR BDCR"/>
    <property type="match status" value="1"/>
</dbReference>
<dbReference type="InterPro" id="IPR036271">
    <property type="entry name" value="Tet_transcr_reg_TetR-rel_C_sf"/>
</dbReference>
<evidence type="ECO:0000256" key="4">
    <source>
        <dbReference type="PROSITE-ProRule" id="PRU00335"/>
    </source>
</evidence>
<dbReference type="GO" id="GO:0000976">
    <property type="term" value="F:transcription cis-regulatory region binding"/>
    <property type="evidence" value="ECO:0007669"/>
    <property type="project" value="TreeGrafter"/>
</dbReference>
<dbReference type="PANTHER" id="PTHR30055">
    <property type="entry name" value="HTH-TYPE TRANSCRIPTIONAL REGULATOR RUTR"/>
    <property type="match status" value="1"/>
</dbReference>
<protein>
    <submittedName>
        <fullName evidence="6">TetR/AcrR family transcriptional regulator</fullName>
    </submittedName>
</protein>
<dbReference type="SUPFAM" id="SSF48498">
    <property type="entry name" value="Tetracyclin repressor-like, C-terminal domain"/>
    <property type="match status" value="1"/>
</dbReference>
<dbReference type="AlphaFoldDB" id="A0A345Y031"/>
<name>A0A345Y031_9ACTN</name>
<dbReference type="PRINTS" id="PR00455">
    <property type="entry name" value="HTHTETR"/>
</dbReference>
<dbReference type="SUPFAM" id="SSF46689">
    <property type="entry name" value="Homeodomain-like"/>
    <property type="match status" value="1"/>
</dbReference>
<evidence type="ECO:0000256" key="2">
    <source>
        <dbReference type="ARBA" id="ARBA00023125"/>
    </source>
</evidence>
<dbReference type="EMBL" id="CP031320">
    <property type="protein sequence ID" value="AXK37247.1"/>
    <property type="molecule type" value="Genomic_DNA"/>
</dbReference>
<proteinExistence type="predicted"/>
<evidence type="ECO:0000256" key="1">
    <source>
        <dbReference type="ARBA" id="ARBA00023015"/>
    </source>
</evidence>
<dbReference type="InterPro" id="IPR001647">
    <property type="entry name" value="HTH_TetR"/>
</dbReference>
<keyword evidence="2 4" id="KW-0238">DNA-binding</keyword>
<keyword evidence="7" id="KW-1185">Reference proteome</keyword>
<dbReference type="InterPro" id="IPR009057">
    <property type="entry name" value="Homeodomain-like_sf"/>
</dbReference>
<keyword evidence="1" id="KW-0805">Transcription regulation</keyword>
<gene>
    <name evidence="6" type="ORF">DVA86_10610</name>
</gene>
<dbReference type="Proteomes" id="UP000254425">
    <property type="component" value="Chromosome"/>
</dbReference>
<feature type="DNA-binding region" description="H-T-H motif" evidence="4">
    <location>
        <begin position="26"/>
        <end position="45"/>
    </location>
</feature>
<dbReference type="Pfam" id="PF16925">
    <property type="entry name" value="TetR_C_13"/>
    <property type="match status" value="1"/>
</dbReference>
<dbReference type="InterPro" id="IPR050109">
    <property type="entry name" value="HTH-type_TetR-like_transc_reg"/>
</dbReference>
<evidence type="ECO:0000256" key="3">
    <source>
        <dbReference type="ARBA" id="ARBA00023163"/>
    </source>
</evidence>
<evidence type="ECO:0000259" key="5">
    <source>
        <dbReference type="PROSITE" id="PS50977"/>
    </source>
</evidence>
<reference evidence="6 7" key="1">
    <citation type="submission" date="2018-07" db="EMBL/GenBank/DDBJ databases">
        <title>Draft genome of the type strain Streptomyces armeniacus ATCC 15676.</title>
        <authorList>
            <person name="Labana P."/>
            <person name="Gosse J.T."/>
            <person name="Boddy C.N."/>
        </authorList>
    </citation>
    <scope>NUCLEOTIDE SEQUENCE [LARGE SCALE GENOMIC DNA]</scope>
    <source>
        <strain evidence="6 7">ATCC 15676</strain>
    </source>
</reference>
<feature type="domain" description="HTH tetR-type" evidence="5">
    <location>
        <begin position="3"/>
        <end position="63"/>
    </location>
</feature>
<accession>A0A345Y031</accession>
<dbReference type="Gene3D" id="1.10.357.10">
    <property type="entry name" value="Tetracycline Repressor, domain 2"/>
    <property type="match status" value="1"/>
</dbReference>
<evidence type="ECO:0000313" key="6">
    <source>
        <dbReference type="EMBL" id="AXK37247.1"/>
    </source>
</evidence>
<dbReference type="GO" id="GO:0003700">
    <property type="term" value="F:DNA-binding transcription factor activity"/>
    <property type="evidence" value="ECO:0007669"/>
    <property type="project" value="TreeGrafter"/>
</dbReference>
<dbReference type="PROSITE" id="PS50977">
    <property type="entry name" value="HTH_TETR_2"/>
    <property type="match status" value="1"/>
</dbReference>
<organism evidence="6 7">
    <name type="scientific">Streptomyces armeniacus</name>
    <dbReference type="NCBI Taxonomy" id="83291"/>
    <lineage>
        <taxon>Bacteria</taxon>
        <taxon>Bacillati</taxon>
        <taxon>Actinomycetota</taxon>
        <taxon>Actinomycetes</taxon>
        <taxon>Kitasatosporales</taxon>
        <taxon>Streptomycetaceae</taxon>
        <taxon>Streptomyces</taxon>
    </lineage>
</organism>
<evidence type="ECO:0000313" key="7">
    <source>
        <dbReference type="Proteomes" id="UP000254425"/>
    </source>
</evidence>
<dbReference type="Pfam" id="PF00440">
    <property type="entry name" value="TetR_N"/>
    <property type="match status" value="1"/>
</dbReference>